<dbReference type="InterPro" id="IPR036514">
    <property type="entry name" value="SGNH_hydro_sf"/>
</dbReference>
<dbReference type="AlphaFoldDB" id="A0ABD1ZR26"/>
<name>A0ABD1ZR26_9MARC</name>
<dbReference type="Proteomes" id="UP001605036">
    <property type="component" value="Unassembled WGS sequence"/>
</dbReference>
<dbReference type="Gene3D" id="3.40.50.1110">
    <property type="entry name" value="SGNH hydrolase"/>
    <property type="match status" value="1"/>
</dbReference>
<dbReference type="PANTHER" id="PTHR45642:SF139">
    <property type="entry name" value="SGNH HYDROLASE-TYPE ESTERASE DOMAIN-CONTAINING PROTEIN"/>
    <property type="match status" value="1"/>
</dbReference>
<dbReference type="EMBL" id="JBHFFA010000001">
    <property type="protein sequence ID" value="KAL2652704.1"/>
    <property type="molecule type" value="Genomic_DNA"/>
</dbReference>
<dbReference type="PANTHER" id="PTHR45642">
    <property type="entry name" value="GDSL ESTERASE/LIPASE EXL3"/>
    <property type="match status" value="1"/>
</dbReference>
<gene>
    <name evidence="2" type="ORF">R1flu_020832</name>
</gene>
<proteinExistence type="predicted"/>
<evidence type="ECO:0000313" key="2">
    <source>
        <dbReference type="EMBL" id="KAL2652704.1"/>
    </source>
</evidence>
<accession>A0ABD1ZR26</accession>
<comment type="caution">
    <text evidence="2">The sequence shown here is derived from an EMBL/GenBank/DDBJ whole genome shotgun (WGS) entry which is preliminary data.</text>
</comment>
<protein>
    <submittedName>
        <fullName evidence="2">Uncharacterized protein</fullName>
    </submittedName>
</protein>
<evidence type="ECO:0000256" key="1">
    <source>
        <dbReference type="ARBA" id="ARBA00022729"/>
    </source>
</evidence>
<sequence length="97" mass="11164">MVGMSRAEYIISNALYIIRTRANDNVLSYFISPLLQEKYTISQYQQLIRDTQFGYLKDMYDVGARNVLITSTPPIGCLPAAVSSYGYKTRDWLQRAR</sequence>
<organism evidence="2 3">
    <name type="scientific">Riccia fluitans</name>
    <dbReference type="NCBI Taxonomy" id="41844"/>
    <lineage>
        <taxon>Eukaryota</taxon>
        <taxon>Viridiplantae</taxon>
        <taxon>Streptophyta</taxon>
        <taxon>Embryophyta</taxon>
        <taxon>Marchantiophyta</taxon>
        <taxon>Marchantiopsida</taxon>
        <taxon>Marchantiidae</taxon>
        <taxon>Marchantiales</taxon>
        <taxon>Ricciaceae</taxon>
        <taxon>Riccia</taxon>
    </lineage>
</organism>
<keyword evidence="1" id="KW-0732">Signal</keyword>
<keyword evidence="3" id="KW-1185">Reference proteome</keyword>
<dbReference type="InterPro" id="IPR050592">
    <property type="entry name" value="GDSL_lipolytic_enzyme"/>
</dbReference>
<evidence type="ECO:0000313" key="3">
    <source>
        <dbReference type="Proteomes" id="UP001605036"/>
    </source>
</evidence>
<reference evidence="2 3" key="1">
    <citation type="submission" date="2024-09" db="EMBL/GenBank/DDBJ databases">
        <title>Chromosome-scale assembly of Riccia fluitans.</title>
        <authorList>
            <person name="Paukszto L."/>
            <person name="Sawicki J."/>
            <person name="Karawczyk K."/>
            <person name="Piernik-Szablinska J."/>
            <person name="Szczecinska M."/>
            <person name="Mazdziarz M."/>
        </authorList>
    </citation>
    <scope>NUCLEOTIDE SEQUENCE [LARGE SCALE GENOMIC DNA]</scope>
    <source>
        <strain evidence="2">Rf_01</strain>
        <tissue evidence="2">Aerial parts of the thallus</tissue>
    </source>
</reference>